<evidence type="ECO:0000256" key="1">
    <source>
        <dbReference type="SAM" id="MobiDB-lite"/>
    </source>
</evidence>
<dbReference type="RefSeq" id="WP_142237530.1">
    <property type="nucleotide sequence ID" value="NZ_CP144921.1"/>
</dbReference>
<reference evidence="2 3" key="1">
    <citation type="submission" date="2024-01" db="EMBL/GenBank/DDBJ databases">
        <title>Culturomics analysis of mouse respiratory tract.</title>
        <authorList>
            <person name="Phillips A.M."/>
            <person name="Collette N.M."/>
            <person name="Mageeney C.M."/>
            <person name="Sinha A."/>
            <person name="Hern K.E."/>
            <person name="Arkin A.P."/>
            <person name="Williams K.P."/>
            <person name="Branda S."/>
        </authorList>
    </citation>
    <scope>NUCLEOTIDE SEQUENCE [LARGE SCALE GENOMIC DNA]</scope>
    <source>
        <strain evidence="2 3">CP20</strain>
    </source>
</reference>
<dbReference type="Proteomes" id="UP001341136">
    <property type="component" value="Chromosome"/>
</dbReference>
<evidence type="ECO:0008006" key="4">
    <source>
        <dbReference type="Google" id="ProtNLM"/>
    </source>
</evidence>
<keyword evidence="3" id="KW-1185">Reference proteome</keyword>
<accession>A0ABZ2CWZ0</accession>
<sequence>MLVLILPGCNITENDLIGGTWVATSGYIDGEATGEPDCGQFALGMRFVDEETLYVGEPGEEEEFEYEIRDGIDYYGEERRFIEFFNVNRKEEALKEKSEDEVPKGMYSFGSFAIERGGKDAFGMETRPGKSEGKHCYMERQDSE</sequence>
<gene>
    <name evidence="2" type="ORF">V5G21_07055</name>
</gene>
<name>A0ABZ2CWZ0_9BACI</name>
<dbReference type="EMBL" id="CP144921">
    <property type="protein sequence ID" value="WWA31558.1"/>
    <property type="molecule type" value="Genomic_DNA"/>
</dbReference>
<evidence type="ECO:0000313" key="2">
    <source>
        <dbReference type="EMBL" id="WWA31558.1"/>
    </source>
</evidence>
<proteinExistence type="predicted"/>
<organism evidence="2 3">
    <name type="scientific">Shouchella rhizosphaerae</name>
    <dbReference type="NCBI Taxonomy" id="866786"/>
    <lineage>
        <taxon>Bacteria</taxon>
        <taxon>Bacillati</taxon>
        <taxon>Bacillota</taxon>
        <taxon>Bacilli</taxon>
        <taxon>Bacillales</taxon>
        <taxon>Bacillaceae</taxon>
        <taxon>Shouchella</taxon>
    </lineage>
</organism>
<protein>
    <recommendedName>
        <fullName evidence="4">Lipoprotein</fullName>
    </recommendedName>
</protein>
<feature type="region of interest" description="Disordered" evidence="1">
    <location>
        <begin position="120"/>
        <end position="144"/>
    </location>
</feature>
<feature type="compositionally biased region" description="Basic and acidic residues" evidence="1">
    <location>
        <begin position="127"/>
        <end position="144"/>
    </location>
</feature>
<evidence type="ECO:0000313" key="3">
    <source>
        <dbReference type="Proteomes" id="UP001341136"/>
    </source>
</evidence>